<evidence type="ECO:0000313" key="1">
    <source>
        <dbReference type="EMBL" id="ABE67624.1"/>
    </source>
</evidence>
<accession>Q19Y41</accession>
<reference evidence="1 2" key="1">
    <citation type="journal article" date="2006" name="PLoS Genet.">
        <title>Exploring the mycobacteriophage metaproteome: phage genomics as an educational platform.</title>
        <authorList>
            <person name="Hatfull G.F."/>
            <person name="Pedulla M.L."/>
            <person name="Jacobs-Sera D."/>
            <person name="Cichon P.M."/>
            <person name="Foley A."/>
            <person name="Ford M.E."/>
            <person name="Gonda R.M."/>
            <person name="Houtz J.M."/>
            <person name="Hryckowian A.J."/>
            <person name="Kelchner V.A."/>
            <person name="Namburi S."/>
            <person name="Pajcini K.V."/>
            <person name="Popovich M.G."/>
            <person name="Schleicher D.T."/>
            <person name="Simanek B.Z."/>
            <person name="Smith A.L."/>
            <person name="Zdanowicz G.M."/>
            <person name="Kumar V."/>
            <person name="Peebles C.L."/>
            <person name="Jacobs W.R.Jr."/>
            <person name="Lawrence J.G."/>
            <person name="Hendrix R.W."/>
        </authorList>
    </citation>
    <scope>NUCLEOTIDE SEQUENCE</scope>
</reference>
<dbReference type="RefSeq" id="YP_655884.1">
    <property type="nucleotide sequence ID" value="NC_008206.2"/>
</dbReference>
<keyword evidence="2" id="KW-1185">Reference proteome</keyword>
<dbReference type="KEGG" id="vg:4158029"/>
<proteinExistence type="predicted"/>
<dbReference type="EMBL" id="DQ398052">
    <property type="protein sequence ID" value="ABE67624.1"/>
    <property type="molecule type" value="Genomic_DNA"/>
</dbReference>
<protein>
    <submittedName>
        <fullName evidence="1">Uncharacterized protein</fullName>
    </submittedName>
</protein>
<organism evidence="1 2">
    <name type="scientific">Mycobacterium phage Wildcat</name>
    <dbReference type="NCBI Taxonomy" id="373415"/>
    <lineage>
        <taxon>Viruses</taxon>
        <taxon>Duplodnaviria</taxon>
        <taxon>Heunggongvirae</taxon>
        <taxon>Uroviricota</taxon>
        <taxon>Caudoviricetes</taxon>
        <taxon>Vilmaviridae</taxon>
        <taxon>Wildcatvirus</taxon>
        <taxon>Wildcatvirus wildcat</taxon>
        <taxon>Mycobacterium virus Wildcat</taxon>
    </lineage>
</organism>
<name>Q19Y41_9CAUD</name>
<dbReference type="Proteomes" id="UP000001538">
    <property type="component" value="Segment"/>
</dbReference>
<evidence type="ECO:0000313" key="2">
    <source>
        <dbReference type="Proteomes" id="UP000001538"/>
    </source>
</evidence>
<dbReference type="GeneID" id="4158029"/>
<gene>
    <name evidence="1" type="primary">19</name>
    <name evidence="1" type="ORF">Wildcat_19</name>
</gene>
<sequence length="53" mass="6413">MAVSHEQRRREAYYRVKWMRLYRSVGAFYDWQDLKIAEIELLAMDLSRSGMVS</sequence>